<keyword evidence="5 6" id="KW-0804">Transcription</keyword>
<evidence type="ECO:0000256" key="1">
    <source>
        <dbReference type="ARBA" id="ARBA00010641"/>
    </source>
</evidence>
<dbReference type="PANTHER" id="PTHR43133">
    <property type="entry name" value="RNA POLYMERASE ECF-TYPE SIGMA FACTO"/>
    <property type="match status" value="1"/>
</dbReference>
<keyword evidence="3 6" id="KW-0731">Sigma factor</keyword>
<gene>
    <name evidence="9" type="ORF">GCM10011506_44550</name>
</gene>
<evidence type="ECO:0000256" key="5">
    <source>
        <dbReference type="ARBA" id="ARBA00023163"/>
    </source>
</evidence>
<comment type="similarity">
    <text evidence="1 6">Belongs to the sigma-70 factor family. ECF subfamily.</text>
</comment>
<proteinExistence type="inferred from homology"/>
<dbReference type="SUPFAM" id="SSF88946">
    <property type="entry name" value="Sigma2 domain of RNA polymerase sigma factors"/>
    <property type="match status" value="1"/>
</dbReference>
<keyword evidence="10" id="KW-1185">Reference proteome</keyword>
<dbReference type="Pfam" id="PF08281">
    <property type="entry name" value="Sigma70_r4_2"/>
    <property type="match status" value="1"/>
</dbReference>
<evidence type="ECO:0000256" key="3">
    <source>
        <dbReference type="ARBA" id="ARBA00023082"/>
    </source>
</evidence>
<dbReference type="Gene3D" id="1.10.1740.10">
    <property type="match status" value="1"/>
</dbReference>
<dbReference type="SUPFAM" id="SSF88659">
    <property type="entry name" value="Sigma3 and sigma4 domains of RNA polymerase sigma factors"/>
    <property type="match status" value="1"/>
</dbReference>
<feature type="domain" description="RNA polymerase sigma factor 70 region 4 type 2" evidence="8">
    <location>
        <begin position="104"/>
        <end position="153"/>
    </location>
</feature>
<accession>A0ABQ1N4N3</accession>
<feature type="domain" description="RNA polymerase sigma-70 region 2" evidence="7">
    <location>
        <begin position="10"/>
        <end position="76"/>
    </location>
</feature>
<protein>
    <recommendedName>
        <fullName evidence="6">RNA polymerase sigma factor</fullName>
    </recommendedName>
</protein>
<name>A0ABQ1N4N3_9BACT</name>
<dbReference type="InterPro" id="IPR013324">
    <property type="entry name" value="RNA_pol_sigma_r3/r4-like"/>
</dbReference>
<dbReference type="InterPro" id="IPR014284">
    <property type="entry name" value="RNA_pol_sigma-70_dom"/>
</dbReference>
<dbReference type="PANTHER" id="PTHR43133:SF45">
    <property type="entry name" value="RNA POLYMERASE ECF-TYPE SIGMA FACTOR"/>
    <property type="match status" value="1"/>
</dbReference>
<comment type="caution">
    <text evidence="9">The sequence shown here is derived from an EMBL/GenBank/DDBJ whole genome shotgun (WGS) entry which is preliminary data.</text>
</comment>
<evidence type="ECO:0000313" key="9">
    <source>
        <dbReference type="EMBL" id="GGC54019.1"/>
    </source>
</evidence>
<dbReference type="InterPro" id="IPR036388">
    <property type="entry name" value="WH-like_DNA-bd_sf"/>
</dbReference>
<dbReference type="Gene3D" id="1.10.10.10">
    <property type="entry name" value="Winged helix-like DNA-binding domain superfamily/Winged helix DNA-binding domain"/>
    <property type="match status" value="1"/>
</dbReference>
<dbReference type="Pfam" id="PF04542">
    <property type="entry name" value="Sigma70_r2"/>
    <property type="match status" value="1"/>
</dbReference>
<evidence type="ECO:0000259" key="7">
    <source>
        <dbReference type="Pfam" id="PF04542"/>
    </source>
</evidence>
<reference evidence="10" key="1">
    <citation type="journal article" date="2019" name="Int. J. Syst. Evol. Microbiol.">
        <title>The Global Catalogue of Microorganisms (GCM) 10K type strain sequencing project: providing services to taxonomists for standard genome sequencing and annotation.</title>
        <authorList>
            <consortium name="The Broad Institute Genomics Platform"/>
            <consortium name="The Broad Institute Genome Sequencing Center for Infectious Disease"/>
            <person name="Wu L."/>
            <person name="Ma J."/>
        </authorList>
    </citation>
    <scope>NUCLEOTIDE SEQUENCE [LARGE SCALE GENOMIC DNA]</scope>
    <source>
        <strain evidence="10">CGMCC 1.10832</strain>
    </source>
</reference>
<keyword evidence="9" id="KW-0240">DNA-directed RNA polymerase</keyword>
<dbReference type="NCBIfam" id="TIGR02937">
    <property type="entry name" value="sigma70-ECF"/>
    <property type="match status" value="1"/>
</dbReference>
<keyword evidence="2 6" id="KW-0805">Transcription regulation</keyword>
<dbReference type="RefSeq" id="WP_188467560.1">
    <property type="nucleotide sequence ID" value="NZ_BAABHU010000019.1"/>
</dbReference>
<evidence type="ECO:0000313" key="10">
    <source>
        <dbReference type="Proteomes" id="UP000636010"/>
    </source>
</evidence>
<evidence type="ECO:0000256" key="2">
    <source>
        <dbReference type="ARBA" id="ARBA00023015"/>
    </source>
</evidence>
<dbReference type="PROSITE" id="PS01063">
    <property type="entry name" value="SIGMA70_ECF"/>
    <property type="match status" value="1"/>
</dbReference>
<evidence type="ECO:0000259" key="8">
    <source>
        <dbReference type="Pfam" id="PF08281"/>
    </source>
</evidence>
<dbReference type="InterPro" id="IPR013249">
    <property type="entry name" value="RNA_pol_sigma70_r4_t2"/>
</dbReference>
<dbReference type="GO" id="GO:0000428">
    <property type="term" value="C:DNA-directed RNA polymerase complex"/>
    <property type="evidence" value="ECO:0007669"/>
    <property type="project" value="UniProtKB-KW"/>
</dbReference>
<dbReference type="CDD" id="cd06171">
    <property type="entry name" value="Sigma70_r4"/>
    <property type="match status" value="1"/>
</dbReference>
<sequence>MDKKKKFTEIYNKYSSGLRKLCYGYCGDTDLADDLLQDTFLSVWKNLEKFRGEAKLSTWIYRIAVNTCLSNIRKQKLKMVKSNNELLNAIPETKTDTESHIKTLYKSISLLKEADRFIIMLFLEEKSYQEIAEITGFKESNVRVKIHRIKKELTEIYKSNEQF</sequence>
<evidence type="ECO:0000256" key="6">
    <source>
        <dbReference type="RuleBase" id="RU000716"/>
    </source>
</evidence>
<dbReference type="Proteomes" id="UP000636010">
    <property type="component" value="Unassembled WGS sequence"/>
</dbReference>
<dbReference type="InterPro" id="IPR039425">
    <property type="entry name" value="RNA_pol_sigma-70-like"/>
</dbReference>
<dbReference type="InterPro" id="IPR007627">
    <property type="entry name" value="RNA_pol_sigma70_r2"/>
</dbReference>
<keyword evidence="4 6" id="KW-0238">DNA-binding</keyword>
<dbReference type="EMBL" id="BMEC01000019">
    <property type="protein sequence ID" value="GGC54019.1"/>
    <property type="molecule type" value="Genomic_DNA"/>
</dbReference>
<dbReference type="InterPro" id="IPR013325">
    <property type="entry name" value="RNA_pol_sigma_r2"/>
</dbReference>
<dbReference type="InterPro" id="IPR000838">
    <property type="entry name" value="RNA_pol_sigma70_ECF_CS"/>
</dbReference>
<evidence type="ECO:0000256" key="4">
    <source>
        <dbReference type="ARBA" id="ARBA00023125"/>
    </source>
</evidence>
<organism evidence="9 10">
    <name type="scientific">Marivirga lumbricoides</name>
    <dbReference type="NCBI Taxonomy" id="1046115"/>
    <lineage>
        <taxon>Bacteria</taxon>
        <taxon>Pseudomonadati</taxon>
        <taxon>Bacteroidota</taxon>
        <taxon>Cytophagia</taxon>
        <taxon>Cytophagales</taxon>
        <taxon>Marivirgaceae</taxon>
        <taxon>Marivirga</taxon>
    </lineage>
</organism>